<dbReference type="PANTHER" id="PTHR11360">
    <property type="entry name" value="MONOCARBOXYLATE TRANSPORTER"/>
    <property type="match status" value="1"/>
</dbReference>
<evidence type="ECO:0000259" key="5">
    <source>
        <dbReference type="PROSITE" id="PS50850"/>
    </source>
</evidence>
<evidence type="ECO:0000313" key="6">
    <source>
        <dbReference type="EMBL" id="MCK0530102.1"/>
    </source>
</evidence>
<protein>
    <submittedName>
        <fullName evidence="6">MFS transporter</fullName>
    </submittedName>
</protein>
<feature type="transmembrane region" description="Helical" evidence="4">
    <location>
        <begin position="305"/>
        <end position="322"/>
    </location>
</feature>
<dbReference type="InterPro" id="IPR011701">
    <property type="entry name" value="MFS"/>
</dbReference>
<comment type="caution">
    <text evidence="6">The sequence shown here is derived from an EMBL/GenBank/DDBJ whole genome shotgun (WGS) entry which is preliminary data.</text>
</comment>
<dbReference type="InterPro" id="IPR020846">
    <property type="entry name" value="MFS_dom"/>
</dbReference>
<keyword evidence="3 4" id="KW-0472">Membrane</keyword>
<feature type="transmembrane region" description="Helical" evidence="4">
    <location>
        <begin position="98"/>
        <end position="116"/>
    </location>
</feature>
<feature type="transmembrane region" description="Helical" evidence="4">
    <location>
        <begin position="183"/>
        <end position="205"/>
    </location>
</feature>
<feature type="domain" description="Major facilitator superfamily (MFS) profile" evidence="5">
    <location>
        <begin position="234"/>
        <end position="428"/>
    </location>
</feature>
<dbReference type="InterPro" id="IPR050327">
    <property type="entry name" value="Proton-linked_MCT"/>
</dbReference>
<evidence type="ECO:0000313" key="7">
    <source>
        <dbReference type="Proteomes" id="UP001203512"/>
    </source>
</evidence>
<name>A0ABT0DSK7_9SPHN</name>
<keyword evidence="1 4" id="KW-0812">Transmembrane</keyword>
<evidence type="ECO:0000256" key="4">
    <source>
        <dbReference type="SAM" id="Phobius"/>
    </source>
</evidence>
<keyword evidence="7" id="KW-1185">Reference proteome</keyword>
<dbReference type="Pfam" id="PF07690">
    <property type="entry name" value="MFS_1"/>
    <property type="match status" value="1"/>
</dbReference>
<reference evidence="6 7" key="1">
    <citation type="submission" date="2022-04" db="EMBL/GenBank/DDBJ databases">
        <authorList>
            <person name="Huq M.A."/>
        </authorList>
    </citation>
    <scope>NUCLEOTIDE SEQUENCE [LARGE SCALE GENOMIC DNA]</scope>
    <source>
        <strain evidence="6 7">MAH-33</strain>
    </source>
</reference>
<feature type="transmembrane region" description="Helical" evidence="4">
    <location>
        <begin position="278"/>
        <end position="298"/>
    </location>
</feature>
<feature type="transmembrane region" description="Helical" evidence="4">
    <location>
        <begin position="122"/>
        <end position="145"/>
    </location>
</feature>
<dbReference type="EMBL" id="JALKHS010000003">
    <property type="protein sequence ID" value="MCK0530102.1"/>
    <property type="molecule type" value="Genomic_DNA"/>
</dbReference>
<dbReference type="PANTHER" id="PTHR11360:SF284">
    <property type="entry name" value="EG:103B4.3 PROTEIN-RELATED"/>
    <property type="match status" value="1"/>
</dbReference>
<dbReference type="SUPFAM" id="SSF103473">
    <property type="entry name" value="MFS general substrate transporter"/>
    <property type="match status" value="1"/>
</dbReference>
<evidence type="ECO:0000256" key="1">
    <source>
        <dbReference type="ARBA" id="ARBA00022692"/>
    </source>
</evidence>
<accession>A0ABT0DSK7</accession>
<sequence>MSGRLASRPAMCVSSGGEDRNTARGFLGWRMVAIAAVTQNVAVGLTFGSFGTLVLAIEERFATTRTLSALGISLVILIYSLSAPLISPLIARTSIRRVLTTGALLGATGYCLLPLAGSIGQFLGIFALLISPGFLLLGVIPSNILASNWFVLQQGRALGFVTMPVFVMLVPMISAWGLHHYGLTAVLVGVGLAHLLVLPLMPFVIDRPEQIGQQPLGHADGIARAEIQQLLPWRTLLARPALWLVTLAVGIVVGGGVLKAAHMVPLIMGQGWSLEEASFLFALSGGTGIVGAMAFGWLADRSGPGRALAANSVVQGLVWFIFLQPAPYWLLVLDAVVVGACGGGIAAAQGVLLTRLFGPRNFAQVMGMVTMFTVPFTFGAAPLASALFDATHSYWTPIALQIAGFALAAIIFLILQARGAAQLPNMER</sequence>
<feature type="transmembrane region" description="Helical" evidence="4">
    <location>
        <begin position="241"/>
        <end position="258"/>
    </location>
</feature>
<feature type="transmembrane region" description="Helical" evidence="4">
    <location>
        <begin position="69"/>
        <end position="91"/>
    </location>
</feature>
<dbReference type="PROSITE" id="PS50850">
    <property type="entry name" value="MFS"/>
    <property type="match status" value="1"/>
</dbReference>
<feature type="transmembrane region" description="Helical" evidence="4">
    <location>
        <begin position="32"/>
        <end position="57"/>
    </location>
</feature>
<organism evidence="6 7">
    <name type="scientific">Sphingobium agri</name>
    <dbReference type="NCBI Taxonomy" id="2933566"/>
    <lineage>
        <taxon>Bacteria</taxon>
        <taxon>Pseudomonadati</taxon>
        <taxon>Pseudomonadota</taxon>
        <taxon>Alphaproteobacteria</taxon>
        <taxon>Sphingomonadales</taxon>
        <taxon>Sphingomonadaceae</taxon>
        <taxon>Sphingobium</taxon>
    </lineage>
</organism>
<feature type="transmembrane region" description="Helical" evidence="4">
    <location>
        <begin position="365"/>
        <end position="388"/>
    </location>
</feature>
<gene>
    <name evidence="6" type="ORF">MU848_00725</name>
</gene>
<dbReference type="Proteomes" id="UP001203512">
    <property type="component" value="Unassembled WGS sequence"/>
</dbReference>
<proteinExistence type="predicted"/>
<evidence type="ECO:0000256" key="2">
    <source>
        <dbReference type="ARBA" id="ARBA00022989"/>
    </source>
</evidence>
<dbReference type="Gene3D" id="1.20.1250.20">
    <property type="entry name" value="MFS general substrate transporter like domains"/>
    <property type="match status" value="1"/>
</dbReference>
<feature type="transmembrane region" description="Helical" evidence="4">
    <location>
        <begin position="394"/>
        <end position="415"/>
    </location>
</feature>
<feature type="transmembrane region" description="Helical" evidence="4">
    <location>
        <begin position="157"/>
        <end position="177"/>
    </location>
</feature>
<feature type="transmembrane region" description="Helical" evidence="4">
    <location>
        <begin position="328"/>
        <end position="353"/>
    </location>
</feature>
<evidence type="ECO:0000256" key="3">
    <source>
        <dbReference type="ARBA" id="ARBA00023136"/>
    </source>
</evidence>
<dbReference type="InterPro" id="IPR036259">
    <property type="entry name" value="MFS_trans_sf"/>
</dbReference>
<keyword evidence="2 4" id="KW-1133">Transmembrane helix</keyword>
<dbReference type="RefSeq" id="WP_247229550.1">
    <property type="nucleotide sequence ID" value="NZ_JALKHS010000003.1"/>
</dbReference>